<dbReference type="PROSITE" id="PS51195">
    <property type="entry name" value="Q_MOTIF"/>
    <property type="match status" value="1"/>
</dbReference>
<dbReference type="CDD" id="cd18787">
    <property type="entry name" value="SF2_C_DEAD"/>
    <property type="match status" value="1"/>
</dbReference>
<dbReference type="Pfam" id="PF00270">
    <property type="entry name" value="DEAD"/>
    <property type="match status" value="1"/>
</dbReference>
<dbReference type="AlphaFoldDB" id="A0A7M1Y6C2"/>
<proteinExistence type="evidence at transcript level"/>
<keyword evidence="2 8" id="KW-0547">Nucleotide-binding</keyword>
<reference evidence="13" key="1">
    <citation type="submission" date="2019-08" db="EMBL/GenBank/DDBJ databases">
        <authorList>
            <person name="Wang J."/>
            <person name="Xing S."/>
        </authorList>
    </citation>
    <scope>NUCLEOTIDE SEQUENCE</scope>
</reference>
<dbReference type="Pfam" id="PF00271">
    <property type="entry name" value="Helicase_C"/>
    <property type="match status" value="1"/>
</dbReference>
<dbReference type="InterPro" id="IPR000629">
    <property type="entry name" value="RNA-helicase_DEAD-box_CS"/>
</dbReference>
<dbReference type="InterPro" id="IPR011545">
    <property type="entry name" value="DEAD/DEAH_box_helicase_dom"/>
</dbReference>
<evidence type="ECO:0000256" key="1">
    <source>
        <dbReference type="ARBA" id="ARBA00012552"/>
    </source>
</evidence>
<dbReference type="FunFam" id="3.40.50.300:FF:000008">
    <property type="entry name" value="ATP-dependent RNA helicase RhlB"/>
    <property type="match status" value="1"/>
</dbReference>
<dbReference type="SMART" id="SM00490">
    <property type="entry name" value="HELICc"/>
    <property type="match status" value="1"/>
</dbReference>
<accession>A0A7M1Y6C2</accession>
<feature type="short sequence motif" description="Q motif" evidence="7">
    <location>
        <begin position="89"/>
        <end position="117"/>
    </location>
</feature>
<dbReference type="EMBL" id="MN329090">
    <property type="protein sequence ID" value="QOS47396.1"/>
    <property type="molecule type" value="mRNA"/>
</dbReference>
<comment type="similarity">
    <text evidence="8">Belongs to the DEAD box helicase family.</text>
</comment>
<feature type="domain" description="Helicase ATP-binding" evidence="10">
    <location>
        <begin position="120"/>
        <end position="295"/>
    </location>
</feature>
<feature type="domain" description="Helicase C-terminal" evidence="11">
    <location>
        <begin position="323"/>
        <end position="470"/>
    </location>
</feature>
<protein>
    <recommendedName>
        <fullName evidence="1">RNA helicase</fullName>
        <ecNumber evidence="1">3.6.4.13</ecNumber>
    </recommendedName>
</protein>
<evidence type="ECO:0000259" key="11">
    <source>
        <dbReference type="PROSITE" id="PS51194"/>
    </source>
</evidence>
<evidence type="ECO:0000256" key="3">
    <source>
        <dbReference type="ARBA" id="ARBA00022801"/>
    </source>
</evidence>
<organism evidence="13">
    <name type="scientific">Locusta migratoria</name>
    <name type="common">Migratory locust</name>
    <dbReference type="NCBI Taxonomy" id="7004"/>
    <lineage>
        <taxon>Eukaryota</taxon>
        <taxon>Metazoa</taxon>
        <taxon>Ecdysozoa</taxon>
        <taxon>Arthropoda</taxon>
        <taxon>Hexapoda</taxon>
        <taxon>Insecta</taxon>
        <taxon>Pterygota</taxon>
        <taxon>Neoptera</taxon>
        <taxon>Polyneoptera</taxon>
        <taxon>Orthoptera</taxon>
        <taxon>Caelifera</taxon>
        <taxon>Acrididea</taxon>
        <taxon>Acridomorpha</taxon>
        <taxon>Acridoidea</taxon>
        <taxon>Acrididae</taxon>
        <taxon>Oedipodinae</taxon>
        <taxon>Locusta</taxon>
    </lineage>
</organism>
<evidence type="ECO:0000259" key="10">
    <source>
        <dbReference type="PROSITE" id="PS51192"/>
    </source>
</evidence>
<dbReference type="EC" id="3.6.4.13" evidence="1"/>
<dbReference type="PROSITE" id="PS51192">
    <property type="entry name" value="HELICASE_ATP_BIND_1"/>
    <property type="match status" value="1"/>
</dbReference>
<evidence type="ECO:0000259" key="12">
    <source>
        <dbReference type="PROSITE" id="PS51195"/>
    </source>
</evidence>
<dbReference type="PROSITE" id="PS51194">
    <property type="entry name" value="HELICASE_CTER"/>
    <property type="match status" value="1"/>
</dbReference>
<comment type="catalytic activity">
    <reaction evidence="6">
        <text>ATP + H2O = ADP + phosphate + H(+)</text>
        <dbReference type="Rhea" id="RHEA:13065"/>
        <dbReference type="ChEBI" id="CHEBI:15377"/>
        <dbReference type="ChEBI" id="CHEBI:15378"/>
        <dbReference type="ChEBI" id="CHEBI:30616"/>
        <dbReference type="ChEBI" id="CHEBI:43474"/>
        <dbReference type="ChEBI" id="CHEBI:456216"/>
        <dbReference type="EC" id="3.6.4.13"/>
    </reaction>
</comment>
<keyword evidence="5 8" id="KW-0067">ATP-binding</keyword>
<feature type="domain" description="DEAD-box RNA helicase Q" evidence="12">
    <location>
        <begin position="89"/>
        <end position="117"/>
    </location>
</feature>
<dbReference type="FunFam" id="3.40.50.300:FF:000079">
    <property type="entry name" value="probable ATP-dependent RNA helicase DDX17"/>
    <property type="match status" value="1"/>
</dbReference>
<evidence type="ECO:0000256" key="8">
    <source>
        <dbReference type="RuleBase" id="RU000492"/>
    </source>
</evidence>
<dbReference type="InterPro" id="IPR001650">
    <property type="entry name" value="Helicase_C-like"/>
</dbReference>
<dbReference type="GO" id="GO:0005524">
    <property type="term" value="F:ATP binding"/>
    <property type="evidence" value="ECO:0007669"/>
    <property type="project" value="UniProtKB-KW"/>
</dbReference>
<evidence type="ECO:0000256" key="2">
    <source>
        <dbReference type="ARBA" id="ARBA00022741"/>
    </source>
</evidence>
<dbReference type="Gene3D" id="3.40.50.300">
    <property type="entry name" value="P-loop containing nucleotide triphosphate hydrolases"/>
    <property type="match status" value="2"/>
</dbReference>
<feature type="compositionally biased region" description="Gly residues" evidence="9">
    <location>
        <begin position="1"/>
        <end position="12"/>
    </location>
</feature>
<dbReference type="SUPFAM" id="SSF52540">
    <property type="entry name" value="P-loop containing nucleoside triphosphate hydrolases"/>
    <property type="match status" value="1"/>
</dbReference>
<dbReference type="GO" id="GO:0016787">
    <property type="term" value="F:hydrolase activity"/>
    <property type="evidence" value="ECO:0007669"/>
    <property type="project" value="UniProtKB-KW"/>
</dbReference>
<sequence length="503" mass="56933">MSFQRNGGGFRGGNKFEDRRGGRNFRGKEDQLGGGLRKPTWDMSMLSPIAKDFYVPHPNVANRNKFEVEDYRRSKEITVRGVDVPNPIQCFEESNFPDYVMESIRMQNFSEPTAIQAQGWPIAMSGKNMVGIARTGSGKTLAYILPAVIHISNQEQLARGDGPIALILAPTRELAQQIQTVASDFGGSAFIRNACIFGGAPKHPQERALQRGVEIAIATPGRLIDFLERGTTNLRRCTYLVLDEADRMLDMGFEPQIRKIIQQIRPDRQTLMWSATWPKEVRKMAEDFLKDYIQINVGSLELCANHNIEQIVDVCQEHEKENKLCRILQEISNESENKTIIFVSTKKKAENIAYNIRKYGFEAVCMHGDKSQQERDYILKDFRNGRACILVATDVAARGLDVDGIKFVINYDFPNSSEDYIHRIGRTGRSQSTGTSYAFFTAKDSRQARDLISVLKEANQEINPKLAEMAQFGGWKGGNNKWGYSRGRENNFGAAKNSHRRWN</sequence>
<dbReference type="SMART" id="SM00487">
    <property type="entry name" value="DEXDc"/>
    <property type="match status" value="1"/>
</dbReference>
<keyword evidence="4 8" id="KW-0347">Helicase</keyword>
<dbReference type="InterPro" id="IPR014014">
    <property type="entry name" value="RNA_helicase_DEAD_Q_motif"/>
</dbReference>
<name>A0A7M1Y6C2_LOCMI</name>
<dbReference type="GO" id="GO:0003724">
    <property type="term" value="F:RNA helicase activity"/>
    <property type="evidence" value="ECO:0007669"/>
    <property type="project" value="UniProtKB-EC"/>
</dbReference>
<evidence type="ECO:0000256" key="6">
    <source>
        <dbReference type="ARBA" id="ARBA00047984"/>
    </source>
</evidence>
<dbReference type="InterPro" id="IPR014001">
    <property type="entry name" value="Helicase_ATP-bd"/>
</dbReference>
<dbReference type="GO" id="GO:0003676">
    <property type="term" value="F:nucleic acid binding"/>
    <property type="evidence" value="ECO:0007669"/>
    <property type="project" value="InterPro"/>
</dbReference>
<dbReference type="InterPro" id="IPR027417">
    <property type="entry name" value="P-loop_NTPase"/>
</dbReference>
<dbReference type="PROSITE" id="PS00039">
    <property type="entry name" value="DEAD_ATP_HELICASE"/>
    <property type="match status" value="1"/>
</dbReference>
<evidence type="ECO:0000256" key="9">
    <source>
        <dbReference type="SAM" id="MobiDB-lite"/>
    </source>
</evidence>
<evidence type="ECO:0000256" key="5">
    <source>
        <dbReference type="ARBA" id="ARBA00022840"/>
    </source>
</evidence>
<evidence type="ECO:0000256" key="4">
    <source>
        <dbReference type="ARBA" id="ARBA00022806"/>
    </source>
</evidence>
<keyword evidence="3 8" id="KW-0378">Hydrolase</keyword>
<dbReference type="GO" id="GO:0031047">
    <property type="term" value="P:regulatory ncRNA-mediated gene silencing"/>
    <property type="evidence" value="ECO:0007669"/>
    <property type="project" value="UniProtKB-ARBA"/>
</dbReference>
<feature type="region of interest" description="Disordered" evidence="9">
    <location>
        <begin position="1"/>
        <end position="37"/>
    </location>
</feature>
<feature type="compositionally biased region" description="Basic and acidic residues" evidence="9">
    <location>
        <begin position="14"/>
        <end position="31"/>
    </location>
</feature>
<evidence type="ECO:0000256" key="7">
    <source>
        <dbReference type="PROSITE-ProRule" id="PRU00552"/>
    </source>
</evidence>
<evidence type="ECO:0000313" key="13">
    <source>
        <dbReference type="EMBL" id="QOS47396.1"/>
    </source>
</evidence>
<dbReference type="PANTHER" id="PTHR47958">
    <property type="entry name" value="ATP-DEPENDENT RNA HELICASE DBP3"/>
    <property type="match status" value="1"/>
</dbReference>